<evidence type="ECO:0000313" key="1">
    <source>
        <dbReference type="EMBL" id="RHY28568.1"/>
    </source>
</evidence>
<name>A0A3R6ZNX5_9STRA</name>
<accession>A0A3R6ZNX5</accession>
<proteinExistence type="predicted"/>
<reference evidence="1 2" key="1">
    <citation type="submission" date="2018-08" db="EMBL/GenBank/DDBJ databases">
        <title>Aphanomyces genome sequencing and annotation.</title>
        <authorList>
            <person name="Minardi D."/>
            <person name="Oidtmann B."/>
            <person name="Van Der Giezen M."/>
            <person name="Studholme D.J."/>
        </authorList>
    </citation>
    <scope>NUCLEOTIDE SEQUENCE [LARGE SCALE GENOMIC DNA]</scope>
    <source>
        <strain evidence="1 2">NJM0002</strain>
    </source>
</reference>
<comment type="caution">
    <text evidence="1">The sequence shown here is derived from an EMBL/GenBank/DDBJ whole genome shotgun (WGS) entry which is preliminary data.</text>
</comment>
<dbReference type="Proteomes" id="UP000285060">
    <property type="component" value="Unassembled WGS sequence"/>
</dbReference>
<gene>
    <name evidence="1" type="ORF">DYB32_005871</name>
</gene>
<keyword evidence="2" id="KW-1185">Reference proteome</keyword>
<sequence length="96" mass="10913">MPPPHDLQAESLRHGSVRYVLEVAPSMLRESDVISDILIERIRSQEDSEEAVNAILRLMSLHLQSNAHITEQLVELLFTSDYRLCIINHLPKVPSS</sequence>
<evidence type="ECO:0000313" key="2">
    <source>
        <dbReference type="Proteomes" id="UP000285060"/>
    </source>
</evidence>
<dbReference type="VEuPathDB" id="FungiDB:H310_03749"/>
<dbReference type="EMBL" id="QUSY01000562">
    <property type="protein sequence ID" value="RHY28568.1"/>
    <property type="molecule type" value="Genomic_DNA"/>
</dbReference>
<organism evidence="1 2">
    <name type="scientific">Aphanomyces invadans</name>
    <dbReference type="NCBI Taxonomy" id="157072"/>
    <lineage>
        <taxon>Eukaryota</taxon>
        <taxon>Sar</taxon>
        <taxon>Stramenopiles</taxon>
        <taxon>Oomycota</taxon>
        <taxon>Saprolegniomycetes</taxon>
        <taxon>Saprolegniales</taxon>
        <taxon>Verrucalvaceae</taxon>
        <taxon>Aphanomyces</taxon>
    </lineage>
</organism>
<dbReference type="AlphaFoldDB" id="A0A3R6ZNX5"/>
<protein>
    <submittedName>
        <fullName evidence="1">Uncharacterized protein</fullName>
    </submittedName>
</protein>